<evidence type="ECO:0000313" key="3">
    <source>
        <dbReference type="EMBL" id="UOE21341.1"/>
    </source>
</evidence>
<evidence type="ECO:0000313" key="4">
    <source>
        <dbReference type="Proteomes" id="UP000265719"/>
    </source>
</evidence>
<dbReference type="KEGG" id="thao:NI17_009560"/>
<feature type="region of interest" description="Disordered" evidence="1">
    <location>
        <begin position="1"/>
        <end position="23"/>
    </location>
</feature>
<name>A0A399G037_9ACTN</name>
<gene>
    <name evidence="3" type="ORF">NI17_009560</name>
</gene>
<protein>
    <submittedName>
        <fullName evidence="3">Transposase</fullName>
    </submittedName>
</protein>
<dbReference type="AlphaFoldDB" id="A0A399G037"/>
<evidence type="ECO:0000259" key="2">
    <source>
        <dbReference type="Pfam" id="PF01610"/>
    </source>
</evidence>
<dbReference type="InterPro" id="IPR002560">
    <property type="entry name" value="Transposase_DDE"/>
</dbReference>
<feature type="domain" description="Transposase IS204/IS1001/IS1096/IS1165 DDE" evidence="2">
    <location>
        <begin position="15"/>
        <end position="119"/>
    </location>
</feature>
<dbReference type="PANTHER" id="PTHR33498">
    <property type="entry name" value="TRANSPOSASE FOR INSERTION SEQUENCE ELEMENT IS1557"/>
    <property type="match status" value="1"/>
</dbReference>
<proteinExistence type="predicted"/>
<keyword evidence="4" id="KW-1185">Reference proteome</keyword>
<evidence type="ECO:0000256" key="1">
    <source>
        <dbReference type="SAM" id="MobiDB-lite"/>
    </source>
</evidence>
<dbReference type="EMBL" id="CP063196">
    <property type="protein sequence ID" value="UOE21341.1"/>
    <property type="molecule type" value="Genomic_DNA"/>
</dbReference>
<reference evidence="3" key="1">
    <citation type="submission" date="2020-10" db="EMBL/GenBank/DDBJ databases">
        <title>De novo genome project of the cellulose decomposer Thermobifida halotolerans type strain.</title>
        <authorList>
            <person name="Nagy I."/>
            <person name="Horvath B."/>
            <person name="Kukolya J."/>
            <person name="Nagy I."/>
            <person name="Orsini M."/>
        </authorList>
    </citation>
    <scope>NUCLEOTIDE SEQUENCE</scope>
    <source>
        <strain evidence="3">DSM 44931</strain>
    </source>
</reference>
<organism evidence="3 4">
    <name type="scientific">Thermobifida halotolerans</name>
    <dbReference type="NCBI Taxonomy" id="483545"/>
    <lineage>
        <taxon>Bacteria</taxon>
        <taxon>Bacillati</taxon>
        <taxon>Actinomycetota</taxon>
        <taxon>Actinomycetes</taxon>
        <taxon>Streptosporangiales</taxon>
        <taxon>Nocardiopsidaceae</taxon>
        <taxon>Thermobifida</taxon>
    </lineage>
</organism>
<sequence length="134" mass="15203">MPEALTARQATGPITSPPSRLKPEEEVRLKELLSRYPQLEQVAKCVRSFATMMREKKRQDLKTWLGSTEATERQPVQSLARGLRQDFDAVTTGLTPEWNSDRVEGNVCRIKALKRAGDGRAGLELPRRRILYTP</sequence>
<dbReference type="RefSeq" id="WP_068694048.1">
    <property type="nucleotide sequence ID" value="NZ_CP063196.1"/>
</dbReference>
<dbReference type="Proteomes" id="UP000265719">
    <property type="component" value="Chromosome"/>
</dbReference>
<dbReference type="InterPro" id="IPR047951">
    <property type="entry name" value="Transpos_ISL3"/>
</dbReference>
<accession>A0A399G037</accession>
<feature type="compositionally biased region" description="Polar residues" evidence="1">
    <location>
        <begin position="8"/>
        <end position="18"/>
    </location>
</feature>
<dbReference type="PANTHER" id="PTHR33498:SF1">
    <property type="entry name" value="TRANSPOSASE FOR INSERTION SEQUENCE ELEMENT IS1557"/>
    <property type="match status" value="1"/>
</dbReference>
<dbReference type="Pfam" id="PF01610">
    <property type="entry name" value="DDE_Tnp_ISL3"/>
    <property type="match status" value="1"/>
</dbReference>